<sequence>MDSVFQALRGSKVELMISCEDLVDLDLFTKTDPICVLSMKQFGQWKEFGRTEAIRESLNPRFTDSFVLDIEPGIKQQLLFSIYDIDNRSTDLRHHDHVGNVEIDLESLIDLSITVHSVTRTIRMHGDPKSRGFLTISTELVKECQNKAQLHIQGHHLDKRGMLANRHPDCYLEIGREINSIKFQPVFRTEVIYKSRNPNWRPIELSVQKLCNNDWNRRLQFSCWHTSYGGDVKTTYKMIGCYTTTLSELVHMKRDGHYASVHLICPKKQAKGKKEVHSGSLRFYQYRVEMNYSLLDYIRGGCQLRLVLALDFTASNGNISDSLSLHNTTDLRSNQYLNAIESLGAMIARYDVEQRICVLGFGAKKSSSKKPSHCFSLADQGTDIWIKGIREVINVYKSIIPTLVFSGPTYLTPTIDRVLQLIDKNINQNNQKYYALLIITDGVINDIDSTIEKLIEASSLPLSVLFIGVGPADFTIMEQFHVDLNSPLRDKHNKLKAVRSNTYFAALRRDSSPLGSSVKVVQEALAALSTQCVQYMKSQNIEPGKPRLIKIDPQNNWITPTSLLETDEIGAFSTMHSSLSLASLRSSRHSLLSNPETMGIEIQMV</sequence>
<dbReference type="OMA" id="KPDAFLE"/>
<dbReference type="GO" id="GO:0071277">
    <property type="term" value="P:cellular response to calcium ion"/>
    <property type="evidence" value="ECO:0007669"/>
    <property type="project" value="TreeGrafter"/>
</dbReference>
<dbReference type="GeneID" id="20238626"/>
<organism evidence="5 6">
    <name type="scientific">Lottia gigantea</name>
    <name type="common">Giant owl limpet</name>
    <dbReference type="NCBI Taxonomy" id="225164"/>
    <lineage>
        <taxon>Eukaryota</taxon>
        <taxon>Metazoa</taxon>
        <taxon>Spiralia</taxon>
        <taxon>Lophotrochozoa</taxon>
        <taxon>Mollusca</taxon>
        <taxon>Gastropoda</taxon>
        <taxon>Patellogastropoda</taxon>
        <taxon>Lottioidea</taxon>
        <taxon>Lottiidae</taxon>
        <taxon>Lottia</taxon>
    </lineage>
</organism>
<comment type="similarity">
    <text evidence="1">Belongs to the copine family.</text>
</comment>
<dbReference type="InterPro" id="IPR002035">
    <property type="entry name" value="VWF_A"/>
</dbReference>
<dbReference type="SUPFAM" id="SSF49562">
    <property type="entry name" value="C2 domain (Calcium/lipid-binding domain, CaLB)"/>
    <property type="match status" value="2"/>
</dbReference>
<dbReference type="PANTHER" id="PTHR10857:SF106">
    <property type="entry name" value="C2 DOMAIN-CONTAINING PROTEIN"/>
    <property type="match status" value="1"/>
</dbReference>
<dbReference type="PANTHER" id="PTHR10857">
    <property type="entry name" value="COPINE"/>
    <property type="match status" value="1"/>
</dbReference>
<dbReference type="SMART" id="SM00327">
    <property type="entry name" value="VWA"/>
    <property type="match status" value="1"/>
</dbReference>
<dbReference type="CTD" id="20238626"/>
<dbReference type="Proteomes" id="UP000030746">
    <property type="component" value="Unassembled WGS sequence"/>
</dbReference>
<evidence type="ECO:0008006" key="7">
    <source>
        <dbReference type="Google" id="ProtNLM"/>
    </source>
</evidence>
<keyword evidence="6" id="KW-1185">Reference proteome</keyword>
<dbReference type="AlphaFoldDB" id="V3ZTU5"/>
<dbReference type="OrthoDB" id="5855668at2759"/>
<feature type="domain" description="C2" evidence="3">
    <location>
        <begin position="128"/>
        <end position="259"/>
    </location>
</feature>
<evidence type="ECO:0000313" key="6">
    <source>
        <dbReference type="Proteomes" id="UP000030746"/>
    </source>
</evidence>
<dbReference type="InterPro" id="IPR035892">
    <property type="entry name" value="C2_domain_sf"/>
</dbReference>
<dbReference type="SMART" id="SM00239">
    <property type="entry name" value="C2"/>
    <property type="match status" value="2"/>
</dbReference>
<dbReference type="EMBL" id="KB201750">
    <property type="protein sequence ID" value="ESO94863.1"/>
    <property type="molecule type" value="Genomic_DNA"/>
</dbReference>
<dbReference type="GO" id="GO:0005544">
    <property type="term" value="F:calcium-dependent phospholipid binding"/>
    <property type="evidence" value="ECO:0007669"/>
    <property type="project" value="InterPro"/>
</dbReference>
<dbReference type="GO" id="GO:0005886">
    <property type="term" value="C:plasma membrane"/>
    <property type="evidence" value="ECO:0007669"/>
    <property type="project" value="TreeGrafter"/>
</dbReference>
<feature type="domain" description="VWFA" evidence="4">
    <location>
        <begin position="305"/>
        <end position="525"/>
    </location>
</feature>
<dbReference type="KEGG" id="lgi:LOTGIDRAFT_161113"/>
<protein>
    <recommendedName>
        <fullName evidence="7">C2 domain-containing protein</fullName>
    </recommendedName>
</protein>
<dbReference type="InterPro" id="IPR037768">
    <property type="entry name" value="C2B_Copine"/>
</dbReference>
<proteinExistence type="inferred from homology"/>
<dbReference type="InterPro" id="IPR045052">
    <property type="entry name" value="Copine"/>
</dbReference>
<dbReference type="InterPro" id="IPR000008">
    <property type="entry name" value="C2_dom"/>
</dbReference>
<name>V3ZTU5_LOTGI</name>
<feature type="domain" description="C2" evidence="3">
    <location>
        <begin position="1"/>
        <end position="118"/>
    </location>
</feature>
<dbReference type="PROSITE" id="PS50234">
    <property type="entry name" value="VWFA"/>
    <property type="match status" value="1"/>
</dbReference>
<evidence type="ECO:0000256" key="2">
    <source>
        <dbReference type="ARBA" id="ARBA00022737"/>
    </source>
</evidence>
<dbReference type="PROSITE" id="PS50004">
    <property type="entry name" value="C2"/>
    <property type="match status" value="2"/>
</dbReference>
<accession>V3ZTU5</accession>
<dbReference type="RefSeq" id="XP_009054598.1">
    <property type="nucleotide sequence ID" value="XM_009056350.1"/>
</dbReference>
<dbReference type="InterPro" id="IPR036465">
    <property type="entry name" value="vWFA_dom_sf"/>
</dbReference>
<evidence type="ECO:0000259" key="4">
    <source>
        <dbReference type="PROSITE" id="PS50234"/>
    </source>
</evidence>
<evidence type="ECO:0000256" key="1">
    <source>
        <dbReference type="ARBA" id="ARBA00009048"/>
    </source>
</evidence>
<gene>
    <name evidence="5" type="ORF">LOTGIDRAFT_161113</name>
</gene>
<dbReference type="Pfam" id="PF00168">
    <property type="entry name" value="C2"/>
    <property type="match status" value="2"/>
</dbReference>
<dbReference type="Gene3D" id="2.60.40.150">
    <property type="entry name" value="C2 domain"/>
    <property type="match status" value="2"/>
</dbReference>
<dbReference type="CDD" id="cd04047">
    <property type="entry name" value="C2B_Copine"/>
    <property type="match status" value="1"/>
</dbReference>
<evidence type="ECO:0000259" key="3">
    <source>
        <dbReference type="PROSITE" id="PS50004"/>
    </source>
</evidence>
<keyword evidence="2" id="KW-0677">Repeat</keyword>
<reference evidence="5 6" key="1">
    <citation type="journal article" date="2013" name="Nature">
        <title>Insights into bilaterian evolution from three spiralian genomes.</title>
        <authorList>
            <person name="Simakov O."/>
            <person name="Marletaz F."/>
            <person name="Cho S.J."/>
            <person name="Edsinger-Gonzales E."/>
            <person name="Havlak P."/>
            <person name="Hellsten U."/>
            <person name="Kuo D.H."/>
            <person name="Larsson T."/>
            <person name="Lv J."/>
            <person name="Arendt D."/>
            <person name="Savage R."/>
            <person name="Osoegawa K."/>
            <person name="de Jong P."/>
            <person name="Grimwood J."/>
            <person name="Chapman J.A."/>
            <person name="Shapiro H."/>
            <person name="Aerts A."/>
            <person name="Otillar R.P."/>
            <person name="Terry A.Y."/>
            <person name="Boore J.L."/>
            <person name="Grigoriev I.V."/>
            <person name="Lindberg D.R."/>
            <person name="Seaver E.C."/>
            <person name="Weisblat D.A."/>
            <person name="Putnam N.H."/>
            <person name="Rokhsar D.S."/>
        </authorList>
    </citation>
    <scope>NUCLEOTIDE SEQUENCE [LARGE SCALE GENOMIC DNA]</scope>
</reference>
<dbReference type="Pfam" id="PF07002">
    <property type="entry name" value="Copine"/>
    <property type="match status" value="1"/>
</dbReference>
<dbReference type="HOGENOM" id="CLU_020452_3_2_1"/>
<dbReference type="CDD" id="cd04048">
    <property type="entry name" value="C2A_Copine"/>
    <property type="match status" value="1"/>
</dbReference>
<dbReference type="InterPro" id="IPR010734">
    <property type="entry name" value="Copine_C"/>
</dbReference>
<dbReference type="SUPFAM" id="SSF53300">
    <property type="entry name" value="vWA-like"/>
    <property type="match status" value="1"/>
</dbReference>
<evidence type="ECO:0000313" key="5">
    <source>
        <dbReference type="EMBL" id="ESO94863.1"/>
    </source>
</evidence>